<dbReference type="EMBL" id="QDHA01000002">
    <property type="protein sequence ID" value="RCJ10329.1"/>
    <property type="molecule type" value="Genomic_DNA"/>
</dbReference>
<evidence type="ECO:0000313" key="2">
    <source>
        <dbReference type="Proteomes" id="UP000253501"/>
    </source>
</evidence>
<proteinExistence type="predicted"/>
<reference evidence="1 2" key="1">
    <citation type="submission" date="2018-04" db="EMBL/GenBank/DDBJ databases">
        <title>Cupriavidus necator CR12 genome sequencing and assembly.</title>
        <authorList>
            <person name="Ben Fekih I."/>
            <person name="Mazhar H.S."/>
            <person name="Bello S.K."/>
            <person name="Rensing C."/>
        </authorList>
    </citation>
    <scope>NUCLEOTIDE SEQUENCE [LARGE SCALE GENOMIC DNA]</scope>
    <source>
        <strain evidence="1 2">CR12</strain>
    </source>
</reference>
<comment type="caution">
    <text evidence="1">The sequence shown here is derived from an EMBL/GenBank/DDBJ whole genome shotgun (WGS) entry which is preliminary data.</text>
</comment>
<name>A0A367PQU9_CUPNE</name>
<organism evidence="1 2">
    <name type="scientific">Cupriavidus necator</name>
    <name type="common">Alcaligenes eutrophus</name>
    <name type="synonym">Ralstonia eutropha</name>
    <dbReference type="NCBI Taxonomy" id="106590"/>
    <lineage>
        <taxon>Bacteria</taxon>
        <taxon>Pseudomonadati</taxon>
        <taxon>Pseudomonadota</taxon>
        <taxon>Betaproteobacteria</taxon>
        <taxon>Burkholderiales</taxon>
        <taxon>Burkholderiaceae</taxon>
        <taxon>Cupriavidus</taxon>
    </lineage>
</organism>
<protein>
    <submittedName>
        <fullName evidence="1">Uncharacterized protein</fullName>
    </submittedName>
</protein>
<gene>
    <name evidence="1" type="ORF">DDK22_00615</name>
</gene>
<dbReference type="AlphaFoldDB" id="A0A367PQU9"/>
<evidence type="ECO:0000313" key="1">
    <source>
        <dbReference type="EMBL" id="RCJ10329.1"/>
    </source>
</evidence>
<sequence>MELLRDPGLQGGEAALRCTGARSRNMLGMLAVDGADLCRVHLGAKFGGGVVLVRRTTVGRLPVG</sequence>
<dbReference type="Proteomes" id="UP000253501">
    <property type="component" value="Unassembled WGS sequence"/>
</dbReference>
<accession>A0A367PQU9</accession>